<sequence>MSAGDDDESGEHKRICFCCVGDEFLSKRVQNEGVIAKCSYCSDAEEPTFTIDAMADCVETAFQQHYVRTSTQPSLMQYAMLADKESDYQWEREGELVESAIADAASIEREAATDIGEILAKRFGDWDAMVVGEETEFANDSYYERKAPGSGRWLADWDSFEKSLKTEARFFSQSAARHLAELFEGLDKIMARGRKPVLVEAGPACALVSLYRARSFPRYGDMNDALARPDRHLGPPPAEVARAGRMNAHGISVFYGASDPLVALAEVRPPVGCDVAVARFDVIRSLTLLDLNAMREAISQGSVFDPAYLDRLQRAAFLRKLSDRITVPVMPDDEDLGYLVTQAVADYLATAQEPAVDGIIFPSVQAKGEAYNVVLFHKASRVRPMELPPGTRIVVNEGYASEDRWEADYSVFEYTPPQLVQAEADQASPHLPISNDHIDPSNFDAREMTLEVDPKSLEVHTINAVSYQTDRNRLRRHRFEDRQSSF</sequence>
<dbReference type="EMBL" id="CP026928">
    <property type="protein sequence ID" value="AVH45539.1"/>
    <property type="molecule type" value="Genomic_DNA"/>
</dbReference>
<proteinExistence type="predicted"/>
<accession>A0A2L2LMI2</accession>
<feature type="domain" description="RES" evidence="1">
    <location>
        <begin position="229"/>
        <end position="386"/>
    </location>
</feature>
<dbReference type="Pfam" id="PF18870">
    <property type="entry name" value="HEPN_RES_NTD1"/>
    <property type="match status" value="1"/>
</dbReference>
<reference evidence="2 3" key="1">
    <citation type="submission" date="2018-02" db="EMBL/GenBank/DDBJ databases">
        <title>Complete genome sequence of Agrobacterium tumefaciens 1D1609.</title>
        <authorList>
            <person name="Cho S.-T."/>
            <person name="Haryono M."/>
            <person name="Chang H.-H."/>
            <person name="Santos M.N."/>
            <person name="Lai E.-M."/>
            <person name="Kuo C.-H."/>
        </authorList>
    </citation>
    <scope>NUCLEOTIDE SEQUENCE [LARGE SCALE GENOMIC DNA]</scope>
    <source>
        <strain evidence="2 3">1D1609</strain>
        <plasmid evidence="3">Plasmid pat1d1609b</plasmid>
    </source>
</reference>
<keyword evidence="2" id="KW-0614">Plasmid</keyword>
<protein>
    <recommendedName>
        <fullName evidence="1">RES domain-containing protein</fullName>
    </recommendedName>
</protein>
<dbReference type="Pfam" id="PF08808">
    <property type="entry name" value="RES"/>
    <property type="match status" value="1"/>
</dbReference>
<evidence type="ECO:0000259" key="1">
    <source>
        <dbReference type="SMART" id="SM00953"/>
    </source>
</evidence>
<geneLocation type="plasmid" evidence="3">
    <name>pat1d1609b</name>
</geneLocation>
<dbReference type="InterPro" id="IPR041206">
    <property type="entry name" value="HEPN/RES_NTD1"/>
</dbReference>
<dbReference type="AlphaFoldDB" id="A0A2L2LMI2"/>
<dbReference type="RefSeq" id="WP_104680544.1">
    <property type="nucleotide sequence ID" value="NZ_CP026928.1"/>
</dbReference>
<dbReference type="Proteomes" id="UP000237717">
    <property type="component" value="Plasmid pAt1D1609b"/>
</dbReference>
<evidence type="ECO:0000313" key="3">
    <source>
        <dbReference type="Proteomes" id="UP000237717"/>
    </source>
</evidence>
<organism evidence="2 3">
    <name type="scientific">Agrobacterium tumefaciens</name>
    <dbReference type="NCBI Taxonomy" id="358"/>
    <lineage>
        <taxon>Bacteria</taxon>
        <taxon>Pseudomonadati</taxon>
        <taxon>Pseudomonadota</taxon>
        <taxon>Alphaproteobacteria</taxon>
        <taxon>Hyphomicrobiales</taxon>
        <taxon>Rhizobiaceae</taxon>
        <taxon>Rhizobium/Agrobacterium group</taxon>
        <taxon>Agrobacterium</taxon>
        <taxon>Agrobacterium tumefaciens complex</taxon>
    </lineage>
</organism>
<evidence type="ECO:0000313" key="2">
    <source>
        <dbReference type="EMBL" id="AVH45539.1"/>
    </source>
</evidence>
<dbReference type="InterPro" id="IPR014914">
    <property type="entry name" value="RES_dom"/>
</dbReference>
<name>A0A2L2LMI2_AGRTU</name>
<gene>
    <name evidence="2" type="ORF">At1D1609_55080</name>
</gene>
<dbReference type="SMART" id="SM00953">
    <property type="entry name" value="RES"/>
    <property type="match status" value="1"/>
</dbReference>